<organism evidence="1 2">
    <name type="scientific">Streblomastix strix</name>
    <dbReference type="NCBI Taxonomy" id="222440"/>
    <lineage>
        <taxon>Eukaryota</taxon>
        <taxon>Metamonada</taxon>
        <taxon>Preaxostyla</taxon>
        <taxon>Oxymonadida</taxon>
        <taxon>Streblomastigidae</taxon>
        <taxon>Streblomastix</taxon>
    </lineage>
</organism>
<protein>
    <submittedName>
        <fullName evidence="1">Uncharacterized protein</fullName>
    </submittedName>
</protein>
<accession>A0A5J4WWR7</accession>
<evidence type="ECO:0000313" key="1">
    <source>
        <dbReference type="EMBL" id="KAA6399360.1"/>
    </source>
</evidence>
<evidence type="ECO:0000313" key="2">
    <source>
        <dbReference type="Proteomes" id="UP000324800"/>
    </source>
</evidence>
<gene>
    <name evidence="1" type="ORF">EZS28_005113</name>
</gene>
<dbReference type="EMBL" id="SNRW01000769">
    <property type="protein sequence ID" value="KAA6399360.1"/>
    <property type="molecule type" value="Genomic_DNA"/>
</dbReference>
<dbReference type="Proteomes" id="UP000324800">
    <property type="component" value="Unassembled WGS sequence"/>
</dbReference>
<dbReference type="AlphaFoldDB" id="A0A5J4WWR7"/>
<comment type="caution">
    <text evidence="1">The sequence shown here is derived from an EMBL/GenBank/DDBJ whole genome shotgun (WGS) entry which is preliminary data.</text>
</comment>
<name>A0A5J4WWR7_9EUKA</name>
<sequence length="424" mass="48786">MYNSGLIEKLKLLIHQKDSLDRKGIQSFPAFSSITTQLLQIYLCFSTRNGIQQDIKVIIQNNLSQNVSALIEMIKKTQIETIIIDKNKVDLEMAFSRGVKYFKAISYISIDSYDVIESQSQLQNLVAPLLHINCPNQLQCPKRISLPDSPFVNEFRISILNAVQHLTQNINAYCSSLNQNHKVVVHIGQFLVNFTKDLNSMLFHDGKFSNSITTPASSSAEECQLSIIFLDNLLQMNTDRIKELSIVPKVFVALLNLVIFNESEQQCAEIVQRAVDIRSKSLSSLYHILTYGNAQIRKHIICDLKYYHTLVGVIGIGGACQEENDIVIHQGIISFYLILQYFRLGDSYNRFPSQLDLVKVVEEQIEQEGADEEIETHIFNLNYCPYYEMTNKFYFKINHKNQYLDWSNYEDIEEDIEDDRDNPP</sequence>
<reference evidence="1 2" key="1">
    <citation type="submission" date="2019-03" db="EMBL/GenBank/DDBJ databases">
        <title>Single cell metagenomics reveals metabolic interactions within the superorganism composed of flagellate Streblomastix strix and complex community of Bacteroidetes bacteria on its surface.</title>
        <authorList>
            <person name="Treitli S.C."/>
            <person name="Kolisko M."/>
            <person name="Husnik F."/>
            <person name="Keeling P."/>
            <person name="Hampl V."/>
        </authorList>
    </citation>
    <scope>NUCLEOTIDE SEQUENCE [LARGE SCALE GENOMIC DNA]</scope>
    <source>
        <strain evidence="1">ST1C</strain>
    </source>
</reference>
<proteinExistence type="predicted"/>